<sequence>MAIQLVFPYNQAAGVGQGYYVAQDPLGTKGVVTVASTAGAVTLVITRYNAPTFQFTVPAGSTFSVSIGNVQTIGLLALGAPVTGTLTYLIEP</sequence>
<comment type="caution">
    <text evidence="1">The sequence shown here is derived from an EMBL/GenBank/DDBJ whole genome shotgun (WGS) entry which is preliminary data.</text>
</comment>
<reference evidence="1" key="1">
    <citation type="submission" date="2024-12" db="EMBL/GenBank/DDBJ databases">
        <authorList>
            <person name="Wu N."/>
        </authorList>
    </citation>
    <scope>NUCLEOTIDE SEQUENCE</scope>
    <source>
        <strain evidence="1">P15</strain>
    </source>
</reference>
<keyword evidence="2" id="KW-1185">Reference proteome</keyword>
<dbReference type="Proteomes" id="UP001631969">
    <property type="component" value="Unassembled WGS sequence"/>
</dbReference>
<dbReference type="EMBL" id="JBJURJ010000007">
    <property type="protein sequence ID" value="MFM9329143.1"/>
    <property type="molecule type" value="Genomic_DNA"/>
</dbReference>
<gene>
    <name evidence="1" type="ORF">ACI1P1_12680</name>
</gene>
<name>A0ACC7NWM1_9BACL</name>
<evidence type="ECO:0000313" key="2">
    <source>
        <dbReference type="Proteomes" id="UP001631969"/>
    </source>
</evidence>
<evidence type="ECO:0000313" key="1">
    <source>
        <dbReference type="EMBL" id="MFM9329143.1"/>
    </source>
</evidence>
<protein>
    <submittedName>
        <fullName evidence="1">Uncharacterized protein</fullName>
    </submittedName>
</protein>
<proteinExistence type="predicted"/>
<organism evidence="1 2">
    <name type="scientific">Paenibacillus mesotrionivorans</name>
    <dbReference type="NCBI Taxonomy" id="3160968"/>
    <lineage>
        <taxon>Bacteria</taxon>
        <taxon>Bacillati</taxon>
        <taxon>Bacillota</taxon>
        <taxon>Bacilli</taxon>
        <taxon>Bacillales</taxon>
        <taxon>Paenibacillaceae</taxon>
        <taxon>Paenibacillus</taxon>
    </lineage>
</organism>
<accession>A0ACC7NWM1</accession>